<dbReference type="GO" id="GO:0005524">
    <property type="term" value="F:ATP binding"/>
    <property type="evidence" value="ECO:0007669"/>
    <property type="project" value="UniProtKB-KW"/>
</dbReference>
<name>A0A7Z7HQQ7_9PROT</name>
<sequence length="570" mass="64072">MSRPEKIRLGDFLIAQGLLTNEQLGLALEEQKRSGRKLGRIFIEAGYVSEKEITKALGRQLRAPFVDLVTFKPKPELINLLTEAAARRYRAIVLDNEEDVNMLMVGFADPTDLVAYDEVSRILQREIMLAVVMESQLLTTLDRVYRHTEEISGLTQELAEDMLDGQFDFGNLEGVLTTDEDAPVVKLLNTVFEEAIKQRASDIHIEPQEKQLIIRFRIDGVLHVQTEAHPRVAAPLVLRLKLISGLDISEKRLPQDGRFNIKLKNSAVDVRLSTLPTQYGESAVMRLLSQSNNFLALDKMGMPPTLLERLRHAIHRPSGMVLVTGPTGSGKTTTLYSALAELNSPEKKILTVEDPIEYRLPGINQTQVMEKIDLTFSRVLRAALRQDPDIILVGEMRDQETAEIGMRAAMTGHMVLSTLHTNDALTTPIRLLDMGVPRFMVAMSLQLVLAQRLVRTICERCADEYKPTPQELAWLRMELGDEADSKTFYRGYGCDNCNKSGYTGRQAIYECLEMTQVMVDAANHGDPQEFLRAGREQMAGNTLRRDALRLALAGRSTIEEVMRINNQMEG</sequence>
<proteinExistence type="inferred from homology"/>
<dbReference type="CDD" id="cd01129">
    <property type="entry name" value="PulE-GspE-like"/>
    <property type="match status" value="1"/>
</dbReference>
<organism evidence="5 6">
    <name type="scientific">Sterolibacterium denitrificans</name>
    <dbReference type="NCBI Taxonomy" id="157592"/>
    <lineage>
        <taxon>Bacteria</taxon>
        <taxon>Pseudomonadati</taxon>
        <taxon>Pseudomonadota</taxon>
        <taxon>Betaproteobacteria</taxon>
        <taxon>Nitrosomonadales</taxon>
        <taxon>Sterolibacteriaceae</taxon>
        <taxon>Sterolibacterium</taxon>
    </lineage>
</organism>
<evidence type="ECO:0000256" key="2">
    <source>
        <dbReference type="ARBA" id="ARBA00022741"/>
    </source>
</evidence>
<dbReference type="Gene3D" id="3.30.300.160">
    <property type="entry name" value="Type II secretion system, protein E, N-terminal domain"/>
    <property type="match status" value="1"/>
</dbReference>
<evidence type="ECO:0000313" key="5">
    <source>
        <dbReference type="EMBL" id="SMB24068.1"/>
    </source>
</evidence>
<dbReference type="Gene3D" id="3.40.50.300">
    <property type="entry name" value="P-loop containing nucleotide triphosphate hydrolases"/>
    <property type="match status" value="1"/>
</dbReference>
<dbReference type="InterPro" id="IPR027417">
    <property type="entry name" value="P-loop_NTPase"/>
</dbReference>
<dbReference type="Gene3D" id="3.30.450.90">
    <property type="match status" value="1"/>
</dbReference>
<feature type="domain" description="Bacterial type II secretion system protein E" evidence="4">
    <location>
        <begin position="384"/>
        <end position="398"/>
    </location>
</feature>
<accession>A0A7Z7HQQ7</accession>
<dbReference type="InterPro" id="IPR001482">
    <property type="entry name" value="T2SS/T4SS_dom"/>
</dbReference>
<keyword evidence="3" id="KW-0067">ATP-binding</keyword>
<dbReference type="InterPro" id="IPR037257">
    <property type="entry name" value="T2SS_E_N_sf"/>
</dbReference>
<dbReference type="FunFam" id="3.30.450.90:FF:000001">
    <property type="entry name" value="Type II secretion system ATPase GspE"/>
    <property type="match status" value="1"/>
</dbReference>
<gene>
    <name evidence="5" type="primary">outE</name>
    <name evidence="5" type="ORF">SDENCHOL_10979</name>
</gene>
<evidence type="ECO:0000259" key="4">
    <source>
        <dbReference type="PROSITE" id="PS00662"/>
    </source>
</evidence>
<evidence type="ECO:0000256" key="1">
    <source>
        <dbReference type="ARBA" id="ARBA00006611"/>
    </source>
</evidence>
<dbReference type="PANTHER" id="PTHR30258:SF29">
    <property type="entry name" value="MSHA PILUS ASSEMBLY ATPASE MSHE"/>
    <property type="match status" value="1"/>
</dbReference>
<dbReference type="Proteomes" id="UP000242886">
    <property type="component" value="Chromosome SDENCHOL"/>
</dbReference>
<reference evidence="5" key="1">
    <citation type="submission" date="2017-03" db="EMBL/GenBank/DDBJ databases">
        <authorList>
            <consortium name="AG Boll"/>
        </authorList>
    </citation>
    <scope>NUCLEOTIDE SEQUENCE [LARGE SCALE GENOMIC DNA]</scope>
    <source>
        <strain evidence="5">Chol</strain>
    </source>
</reference>
<dbReference type="Pfam" id="PF05157">
    <property type="entry name" value="MshEN"/>
    <property type="match status" value="1"/>
</dbReference>
<dbReference type="GO" id="GO:0005886">
    <property type="term" value="C:plasma membrane"/>
    <property type="evidence" value="ECO:0007669"/>
    <property type="project" value="TreeGrafter"/>
</dbReference>
<dbReference type="EMBL" id="LT837803">
    <property type="protein sequence ID" value="SMB24068.1"/>
    <property type="molecule type" value="Genomic_DNA"/>
</dbReference>
<keyword evidence="2" id="KW-0547">Nucleotide-binding</keyword>
<dbReference type="SUPFAM" id="SSF52540">
    <property type="entry name" value="P-loop containing nucleoside triphosphate hydrolases"/>
    <property type="match status" value="1"/>
</dbReference>
<dbReference type="InterPro" id="IPR007831">
    <property type="entry name" value="T2SS_GspE_N"/>
</dbReference>
<dbReference type="RefSeq" id="WP_154716218.1">
    <property type="nucleotide sequence ID" value="NZ_LT837803.1"/>
</dbReference>
<dbReference type="PROSITE" id="PS00662">
    <property type="entry name" value="T2SP_E"/>
    <property type="match status" value="1"/>
</dbReference>
<dbReference type="FunFam" id="3.40.50.300:FF:000398">
    <property type="entry name" value="Type IV pilus assembly ATPase PilB"/>
    <property type="match status" value="1"/>
</dbReference>
<dbReference type="GO" id="GO:0016887">
    <property type="term" value="F:ATP hydrolysis activity"/>
    <property type="evidence" value="ECO:0007669"/>
    <property type="project" value="TreeGrafter"/>
</dbReference>
<dbReference type="SMART" id="SM00382">
    <property type="entry name" value="AAA"/>
    <property type="match status" value="1"/>
</dbReference>
<evidence type="ECO:0000256" key="3">
    <source>
        <dbReference type="ARBA" id="ARBA00022840"/>
    </source>
</evidence>
<dbReference type="InterPro" id="IPR003593">
    <property type="entry name" value="AAA+_ATPase"/>
</dbReference>
<protein>
    <submittedName>
        <fullName evidence="5">Type II secretion system protein E</fullName>
    </submittedName>
</protein>
<dbReference type="PANTHER" id="PTHR30258">
    <property type="entry name" value="TYPE II SECRETION SYSTEM PROTEIN GSPE-RELATED"/>
    <property type="match status" value="1"/>
</dbReference>
<comment type="similarity">
    <text evidence="1">Belongs to the GSP E family.</text>
</comment>
<evidence type="ECO:0000313" key="6">
    <source>
        <dbReference type="Proteomes" id="UP000242886"/>
    </source>
</evidence>
<dbReference type="Pfam" id="PF00437">
    <property type="entry name" value="T2SSE"/>
    <property type="match status" value="1"/>
</dbReference>
<keyword evidence="6" id="KW-1185">Reference proteome</keyword>
<dbReference type="AlphaFoldDB" id="A0A7Z7HQQ7"/>
<dbReference type="SUPFAM" id="SSF160246">
    <property type="entry name" value="EspE N-terminal domain-like"/>
    <property type="match status" value="1"/>
</dbReference>